<proteinExistence type="predicted"/>
<evidence type="ECO:0000313" key="3">
    <source>
        <dbReference type="Proteomes" id="UP000694892"/>
    </source>
</evidence>
<keyword evidence="1" id="KW-0812">Transmembrane</keyword>
<accession>A0A974CX06</accession>
<feature type="transmembrane region" description="Helical" evidence="1">
    <location>
        <begin position="20"/>
        <end position="42"/>
    </location>
</feature>
<feature type="transmembrane region" description="Helical" evidence="1">
    <location>
        <begin position="54"/>
        <end position="76"/>
    </location>
</feature>
<dbReference type="AlphaFoldDB" id="A0A974CX06"/>
<gene>
    <name evidence="2" type="ORF">XELAEV_18028248mg</name>
</gene>
<keyword evidence="1" id="KW-1133">Transmembrane helix</keyword>
<dbReference type="EMBL" id="CM004474">
    <property type="protein sequence ID" value="OCT81428.1"/>
    <property type="molecule type" value="Genomic_DNA"/>
</dbReference>
<reference evidence="3" key="1">
    <citation type="journal article" date="2016" name="Nature">
        <title>Genome evolution in the allotetraploid frog Xenopus laevis.</title>
        <authorList>
            <person name="Session A.M."/>
            <person name="Uno Y."/>
            <person name="Kwon T."/>
            <person name="Chapman J.A."/>
            <person name="Toyoda A."/>
            <person name="Takahashi S."/>
            <person name="Fukui A."/>
            <person name="Hikosaka A."/>
            <person name="Suzuki A."/>
            <person name="Kondo M."/>
            <person name="van Heeringen S.J."/>
            <person name="Quigley I."/>
            <person name="Heinz S."/>
            <person name="Ogino H."/>
            <person name="Ochi H."/>
            <person name="Hellsten U."/>
            <person name="Lyons J.B."/>
            <person name="Simakov O."/>
            <person name="Putnam N."/>
            <person name="Stites J."/>
            <person name="Kuroki Y."/>
            <person name="Tanaka T."/>
            <person name="Michiue T."/>
            <person name="Watanabe M."/>
            <person name="Bogdanovic O."/>
            <person name="Lister R."/>
            <person name="Georgiou G."/>
            <person name="Paranjpe S.S."/>
            <person name="van Kruijsbergen I."/>
            <person name="Shu S."/>
            <person name="Carlson J."/>
            <person name="Kinoshita T."/>
            <person name="Ohta Y."/>
            <person name="Mawaribuchi S."/>
            <person name="Jenkins J."/>
            <person name="Grimwood J."/>
            <person name="Schmutz J."/>
            <person name="Mitros T."/>
            <person name="Mozaffari S.V."/>
            <person name="Suzuki Y."/>
            <person name="Haramoto Y."/>
            <person name="Yamamoto T.S."/>
            <person name="Takagi C."/>
            <person name="Heald R."/>
            <person name="Miller K."/>
            <person name="Haudenschild C."/>
            <person name="Kitzman J."/>
            <person name="Nakayama T."/>
            <person name="Izutsu Y."/>
            <person name="Robert J."/>
            <person name="Fortriede J."/>
            <person name="Burns K."/>
            <person name="Lotay V."/>
            <person name="Karimi K."/>
            <person name="Yasuoka Y."/>
            <person name="Dichmann D.S."/>
            <person name="Flajnik M.F."/>
            <person name="Houston D.W."/>
            <person name="Shendure J."/>
            <person name="DuPasquier L."/>
            <person name="Vize P.D."/>
            <person name="Zorn A.M."/>
            <person name="Ito M."/>
            <person name="Marcotte E.M."/>
            <person name="Wallingford J.B."/>
            <person name="Ito Y."/>
            <person name="Asashima M."/>
            <person name="Ueno N."/>
            <person name="Matsuda Y."/>
            <person name="Veenstra G.J."/>
            <person name="Fujiyama A."/>
            <person name="Harland R.M."/>
            <person name="Taira M."/>
            <person name="Rokhsar D.S."/>
        </authorList>
    </citation>
    <scope>NUCLEOTIDE SEQUENCE [LARGE SCALE GENOMIC DNA]</scope>
    <source>
        <strain evidence="3">J</strain>
    </source>
</reference>
<evidence type="ECO:0000313" key="2">
    <source>
        <dbReference type="EMBL" id="OCT81428.1"/>
    </source>
</evidence>
<organism evidence="2 3">
    <name type="scientific">Xenopus laevis</name>
    <name type="common">African clawed frog</name>
    <dbReference type="NCBI Taxonomy" id="8355"/>
    <lineage>
        <taxon>Eukaryota</taxon>
        <taxon>Metazoa</taxon>
        <taxon>Chordata</taxon>
        <taxon>Craniata</taxon>
        <taxon>Vertebrata</taxon>
        <taxon>Euteleostomi</taxon>
        <taxon>Amphibia</taxon>
        <taxon>Batrachia</taxon>
        <taxon>Anura</taxon>
        <taxon>Pipoidea</taxon>
        <taxon>Pipidae</taxon>
        <taxon>Xenopodinae</taxon>
        <taxon>Xenopus</taxon>
        <taxon>Xenopus</taxon>
    </lineage>
</organism>
<evidence type="ECO:0000256" key="1">
    <source>
        <dbReference type="SAM" id="Phobius"/>
    </source>
</evidence>
<dbReference type="Proteomes" id="UP000694892">
    <property type="component" value="Chromosome 5L"/>
</dbReference>
<name>A0A974CX06_XENLA</name>
<keyword evidence="1" id="KW-0472">Membrane</keyword>
<sequence>MSRVPAGKTNRRMRVEKPPWYHALSLNLGLIGDIVAGSSIQAASFVPYSERPPLSLFFSLLLCCSLFFFFHLLFFISQLRHHPGSFLAADEGEEEANLQQ</sequence>
<protein>
    <submittedName>
        <fullName evidence="2">Uncharacterized protein</fullName>
    </submittedName>
</protein>